<sequence length="205" mass="23005">MVQDWVTADEKDEYLIDFLFDLNGYIVLKNAIAKEDLEEMNQWVDHHWDYVDGKRRDYDVDSGAWIGHVETHTYSGPDGCNFQNIIEGGGVFRRLINYPSWISHCRRWVNENTNGISIHENLLNIRGQGGYIGIHGGGAIPRCYMTFRQENTGEWMVGQVNVIGALTDVGSGDGATTLIPGSHKSAMKHPMLSGRQVYRSDDAAG</sequence>
<protein>
    <submittedName>
        <fullName evidence="1">Uncharacterized protein</fullName>
    </submittedName>
</protein>
<dbReference type="SUPFAM" id="SSF51197">
    <property type="entry name" value="Clavaminate synthase-like"/>
    <property type="match status" value="1"/>
</dbReference>
<dbReference type="Gene3D" id="2.60.120.620">
    <property type="entry name" value="q2cbj1_9rhob like domain"/>
    <property type="match status" value="1"/>
</dbReference>
<organism evidence="1">
    <name type="scientific">marine metagenome</name>
    <dbReference type="NCBI Taxonomy" id="408172"/>
    <lineage>
        <taxon>unclassified sequences</taxon>
        <taxon>metagenomes</taxon>
        <taxon>ecological metagenomes</taxon>
    </lineage>
</organism>
<proteinExistence type="predicted"/>
<dbReference type="AlphaFoldDB" id="A0A382XTG8"/>
<feature type="non-terminal residue" evidence="1">
    <location>
        <position position="205"/>
    </location>
</feature>
<name>A0A382XTG8_9ZZZZ</name>
<evidence type="ECO:0000313" key="1">
    <source>
        <dbReference type="EMBL" id="SVD74159.1"/>
    </source>
</evidence>
<reference evidence="1" key="1">
    <citation type="submission" date="2018-05" db="EMBL/GenBank/DDBJ databases">
        <authorList>
            <person name="Lanie J.A."/>
            <person name="Ng W.-L."/>
            <person name="Kazmierczak K.M."/>
            <person name="Andrzejewski T.M."/>
            <person name="Davidsen T.M."/>
            <person name="Wayne K.J."/>
            <person name="Tettelin H."/>
            <person name="Glass J.I."/>
            <person name="Rusch D."/>
            <person name="Podicherti R."/>
            <person name="Tsui H.-C.T."/>
            <person name="Winkler M.E."/>
        </authorList>
    </citation>
    <scope>NUCLEOTIDE SEQUENCE</scope>
</reference>
<dbReference type="EMBL" id="UINC01170221">
    <property type="protein sequence ID" value="SVD74159.1"/>
    <property type="molecule type" value="Genomic_DNA"/>
</dbReference>
<gene>
    <name evidence="1" type="ORF">METZ01_LOCUS427013</name>
</gene>
<accession>A0A382XTG8</accession>